<keyword evidence="1" id="KW-0472">Membrane</keyword>
<name>A0A2G2YKE5_CAPAN</name>
<dbReference type="Proteomes" id="UP000222542">
    <property type="component" value="Unassembled WGS sequence"/>
</dbReference>
<keyword evidence="3" id="KW-1185">Reference proteome</keyword>
<protein>
    <submittedName>
        <fullName evidence="2">Uncharacterized protein</fullName>
    </submittedName>
</protein>
<accession>A0A2G2YKE5</accession>
<feature type="transmembrane region" description="Helical" evidence="1">
    <location>
        <begin position="12"/>
        <end position="32"/>
    </location>
</feature>
<evidence type="ECO:0000256" key="1">
    <source>
        <dbReference type="SAM" id="Phobius"/>
    </source>
</evidence>
<proteinExistence type="predicted"/>
<organism evidence="2 3">
    <name type="scientific">Capsicum annuum</name>
    <name type="common">Capsicum pepper</name>
    <dbReference type="NCBI Taxonomy" id="4072"/>
    <lineage>
        <taxon>Eukaryota</taxon>
        <taxon>Viridiplantae</taxon>
        <taxon>Streptophyta</taxon>
        <taxon>Embryophyta</taxon>
        <taxon>Tracheophyta</taxon>
        <taxon>Spermatophyta</taxon>
        <taxon>Magnoliopsida</taxon>
        <taxon>eudicotyledons</taxon>
        <taxon>Gunneridae</taxon>
        <taxon>Pentapetalae</taxon>
        <taxon>asterids</taxon>
        <taxon>lamiids</taxon>
        <taxon>Solanales</taxon>
        <taxon>Solanaceae</taxon>
        <taxon>Solanoideae</taxon>
        <taxon>Capsiceae</taxon>
        <taxon>Capsicum</taxon>
    </lineage>
</organism>
<dbReference type="EMBL" id="AYRZ02000010">
    <property type="protein sequence ID" value="PHT70213.1"/>
    <property type="molecule type" value="Genomic_DNA"/>
</dbReference>
<sequence length="105" mass="11771">MILISSGKVLPGVPGVPGVPIFYLIYILLRSLHYHPIIQKMHIIIRSSTASVCYFMTPMSVVMVPDARLDSSYHQVADQVLSSLFEFSPADWGLPRFENASTKLY</sequence>
<dbReference type="AlphaFoldDB" id="A0A2G2YKE5"/>
<comment type="caution">
    <text evidence="2">The sequence shown here is derived from an EMBL/GenBank/DDBJ whole genome shotgun (WGS) entry which is preliminary data.</text>
</comment>
<gene>
    <name evidence="2" type="ORF">T459_25317</name>
</gene>
<dbReference type="STRING" id="4072.A0A2G2YKE5"/>
<feature type="transmembrane region" description="Helical" evidence="1">
    <location>
        <begin position="44"/>
        <end position="64"/>
    </location>
</feature>
<evidence type="ECO:0000313" key="3">
    <source>
        <dbReference type="Proteomes" id="UP000222542"/>
    </source>
</evidence>
<keyword evidence="1" id="KW-1133">Transmembrane helix</keyword>
<dbReference type="Gramene" id="PHT70213">
    <property type="protein sequence ID" value="PHT70213"/>
    <property type="gene ID" value="T459_25317"/>
</dbReference>
<reference evidence="2 3" key="2">
    <citation type="journal article" date="2017" name="Genome Biol.">
        <title>New reference genome sequences of hot pepper reveal the massive evolution of plant disease-resistance genes by retroduplication.</title>
        <authorList>
            <person name="Kim S."/>
            <person name="Park J."/>
            <person name="Yeom S.I."/>
            <person name="Kim Y.M."/>
            <person name="Seo E."/>
            <person name="Kim K.T."/>
            <person name="Kim M.S."/>
            <person name="Lee J.M."/>
            <person name="Cheong K."/>
            <person name="Shin H.S."/>
            <person name="Kim S.B."/>
            <person name="Han K."/>
            <person name="Lee J."/>
            <person name="Park M."/>
            <person name="Lee H.A."/>
            <person name="Lee H.Y."/>
            <person name="Lee Y."/>
            <person name="Oh S."/>
            <person name="Lee J.H."/>
            <person name="Choi E."/>
            <person name="Choi E."/>
            <person name="Lee S.E."/>
            <person name="Jeon J."/>
            <person name="Kim H."/>
            <person name="Choi G."/>
            <person name="Song H."/>
            <person name="Lee J."/>
            <person name="Lee S.C."/>
            <person name="Kwon J.K."/>
            <person name="Lee H.Y."/>
            <person name="Koo N."/>
            <person name="Hong Y."/>
            <person name="Kim R.W."/>
            <person name="Kang W.H."/>
            <person name="Huh J.H."/>
            <person name="Kang B.C."/>
            <person name="Yang T.J."/>
            <person name="Lee Y.H."/>
            <person name="Bennetzen J.L."/>
            <person name="Choi D."/>
        </authorList>
    </citation>
    <scope>NUCLEOTIDE SEQUENCE [LARGE SCALE GENOMIC DNA]</scope>
    <source>
        <strain evidence="3">cv. CM334</strain>
    </source>
</reference>
<keyword evidence="1" id="KW-0812">Transmembrane</keyword>
<reference evidence="2 3" key="1">
    <citation type="journal article" date="2014" name="Nat. Genet.">
        <title>Genome sequence of the hot pepper provides insights into the evolution of pungency in Capsicum species.</title>
        <authorList>
            <person name="Kim S."/>
            <person name="Park M."/>
            <person name="Yeom S.I."/>
            <person name="Kim Y.M."/>
            <person name="Lee J.M."/>
            <person name="Lee H.A."/>
            <person name="Seo E."/>
            <person name="Choi J."/>
            <person name="Cheong K."/>
            <person name="Kim K.T."/>
            <person name="Jung K."/>
            <person name="Lee G.W."/>
            <person name="Oh S.K."/>
            <person name="Bae C."/>
            <person name="Kim S.B."/>
            <person name="Lee H.Y."/>
            <person name="Kim S.Y."/>
            <person name="Kim M.S."/>
            <person name="Kang B.C."/>
            <person name="Jo Y.D."/>
            <person name="Yang H.B."/>
            <person name="Jeong H.J."/>
            <person name="Kang W.H."/>
            <person name="Kwon J.K."/>
            <person name="Shin C."/>
            <person name="Lim J.Y."/>
            <person name="Park J.H."/>
            <person name="Huh J.H."/>
            <person name="Kim J.S."/>
            <person name="Kim B.D."/>
            <person name="Cohen O."/>
            <person name="Paran I."/>
            <person name="Suh M.C."/>
            <person name="Lee S.B."/>
            <person name="Kim Y.K."/>
            <person name="Shin Y."/>
            <person name="Noh S.J."/>
            <person name="Park J."/>
            <person name="Seo Y.S."/>
            <person name="Kwon S.Y."/>
            <person name="Kim H.A."/>
            <person name="Park J.M."/>
            <person name="Kim H.J."/>
            <person name="Choi S.B."/>
            <person name="Bosland P.W."/>
            <person name="Reeves G."/>
            <person name="Jo S.H."/>
            <person name="Lee B.W."/>
            <person name="Cho H.T."/>
            <person name="Choi H.S."/>
            <person name="Lee M.S."/>
            <person name="Yu Y."/>
            <person name="Do Choi Y."/>
            <person name="Park B.S."/>
            <person name="van Deynze A."/>
            <person name="Ashrafi H."/>
            <person name="Hill T."/>
            <person name="Kim W.T."/>
            <person name="Pai H.S."/>
            <person name="Ahn H.K."/>
            <person name="Yeam I."/>
            <person name="Giovannoni J.J."/>
            <person name="Rose J.K."/>
            <person name="Sorensen I."/>
            <person name="Lee S.J."/>
            <person name="Kim R.W."/>
            <person name="Choi I.Y."/>
            <person name="Choi B.S."/>
            <person name="Lim J.S."/>
            <person name="Lee Y.H."/>
            <person name="Choi D."/>
        </authorList>
    </citation>
    <scope>NUCLEOTIDE SEQUENCE [LARGE SCALE GENOMIC DNA]</scope>
    <source>
        <strain evidence="3">cv. CM334</strain>
    </source>
</reference>
<evidence type="ECO:0000313" key="2">
    <source>
        <dbReference type="EMBL" id="PHT70213.1"/>
    </source>
</evidence>